<protein>
    <submittedName>
        <fullName evidence="1">Uncharacterized protein</fullName>
    </submittedName>
</protein>
<dbReference type="KEGG" id="egl:EGR_09720"/>
<proteinExistence type="predicted"/>
<evidence type="ECO:0000313" key="2">
    <source>
        <dbReference type="Proteomes" id="UP000019149"/>
    </source>
</evidence>
<evidence type="ECO:0000313" key="1">
    <source>
        <dbReference type="EMBL" id="EUB55409.1"/>
    </source>
</evidence>
<comment type="caution">
    <text evidence="1">The sequence shown here is derived from an EMBL/GenBank/DDBJ whole genome shotgun (WGS) entry which is preliminary data.</text>
</comment>
<reference evidence="1 2" key="1">
    <citation type="journal article" date="2013" name="Nat. Genet.">
        <title>The genome of the hydatid tapeworm Echinococcus granulosus.</title>
        <authorList>
            <person name="Zheng H."/>
            <person name="Zhang W."/>
            <person name="Zhang L."/>
            <person name="Zhang Z."/>
            <person name="Li J."/>
            <person name="Lu G."/>
            <person name="Zhu Y."/>
            <person name="Wang Y."/>
            <person name="Huang Y."/>
            <person name="Liu J."/>
            <person name="Kang H."/>
            <person name="Chen J."/>
            <person name="Wang L."/>
            <person name="Chen A."/>
            <person name="Yu S."/>
            <person name="Gao Z."/>
            <person name="Jin L."/>
            <person name="Gu W."/>
            <person name="Wang Z."/>
            <person name="Zhao L."/>
            <person name="Shi B."/>
            <person name="Wen H."/>
            <person name="Lin R."/>
            <person name="Jones M.K."/>
            <person name="Brejova B."/>
            <person name="Vinar T."/>
            <person name="Zhao G."/>
            <person name="McManus D.P."/>
            <person name="Chen Z."/>
            <person name="Zhou Y."/>
            <person name="Wang S."/>
        </authorList>
    </citation>
    <scope>NUCLEOTIDE SEQUENCE [LARGE SCALE GENOMIC DNA]</scope>
</reference>
<accession>W6UPS7</accession>
<keyword evidence="2" id="KW-1185">Reference proteome</keyword>
<dbReference type="RefSeq" id="XP_024346605.1">
    <property type="nucleotide sequence ID" value="XM_024498969.1"/>
</dbReference>
<organism evidence="1 2">
    <name type="scientific">Echinococcus granulosus</name>
    <name type="common">Hydatid tapeworm</name>
    <dbReference type="NCBI Taxonomy" id="6210"/>
    <lineage>
        <taxon>Eukaryota</taxon>
        <taxon>Metazoa</taxon>
        <taxon>Spiralia</taxon>
        <taxon>Lophotrochozoa</taxon>
        <taxon>Platyhelminthes</taxon>
        <taxon>Cestoda</taxon>
        <taxon>Eucestoda</taxon>
        <taxon>Cyclophyllidea</taxon>
        <taxon>Taeniidae</taxon>
        <taxon>Echinococcus</taxon>
        <taxon>Echinococcus granulosus group</taxon>
    </lineage>
</organism>
<sequence length="81" mass="8915">MASEGHLIWMVGCAKAQKAENHKIMQHDDCLLNTLDLEKGPPGYFAAWVGLQAMPVALSPAACPQEIFFLRIVSSVAFRED</sequence>
<dbReference type="GeneID" id="36345435"/>
<dbReference type="AlphaFoldDB" id="W6UPS7"/>
<name>W6UPS7_ECHGR</name>
<gene>
    <name evidence="1" type="ORF">EGR_09720</name>
</gene>
<dbReference type="EMBL" id="APAU02000163">
    <property type="protein sequence ID" value="EUB55409.1"/>
    <property type="molecule type" value="Genomic_DNA"/>
</dbReference>
<dbReference type="Proteomes" id="UP000019149">
    <property type="component" value="Unassembled WGS sequence"/>
</dbReference>
<dbReference type="CTD" id="36345435"/>